<protein>
    <submittedName>
        <fullName evidence="6">Transcriptional regulator, TetR family</fullName>
    </submittedName>
</protein>
<keyword evidence="2 4" id="KW-0238">DNA-binding</keyword>
<dbReference type="OrthoDB" id="7186128at2"/>
<evidence type="ECO:0000259" key="5">
    <source>
        <dbReference type="PROSITE" id="PS50977"/>
    </source>
</evidence>
<dbReference type="STRING" id="504798.SAMN05421871_109111"/>
<evidence type="ECO:0000256" key="4">
    <source>
        <dbReference type="PROSITE-ProRule" id="PRU00335"/>
    </source>
</evidence>
<dbReference type="EMBL" id="FNJB01000004">
    <property type="protein sequence ID" value="SDO68759.1"/>
    <property type="molecule type" value="Genomic_DNA"/>
</dbReference>
<dbReference type="Pfam" id="PF14246">
    <property type="entry name" value="TetR_C_7"/>
    <property type="match status" value="1"/>
</dbReference>
<proteinExistence type="predicted"/>
<keyword evidence="7" id="KW-1185">Reference proteome</keyword>
<dbReference type="GO" id="GO:0000976">
    <property type="term" value="F:transcription cis-regulatory region binding"/>
    <property type="evidence" value="ECO:0007669"/>
    <property type="project" value="TreeGrafter"/>
</dbReference>
<dbReference type="RefSeq" id="WP_091373439.1">
    <property type="nucleotide sequence ID" value="NZ_FNDV01000009.1"/>
</dbReference>
<gene>
    <name evidence="6" type="ORF">SAMN05192558_104186</name>
</gene>
<dbReference type="InterPro" id="IPR001647">
    <property type="entry name" value="HTH_TetR"/>
</dbReference>
<feature type="DNA-binding region" description="H-T-H motif" evidence="4">
    <location>
        <begin position="38"/>
        <end position="57"/>
    </location>
</feature>
<evidence type="ECO:0000256" key="1">
    <source>
        <dbReference type="ARBA" id="ARBA00023015"/>
    </source>
</evidence>
<sequence length="211" mass="22982">MTGTPDGGGLDPRVERSRAVILPTATEHFLRNGYVGANVDEIAARARVSKRTIYNLFGGKEQLFREILAVALDTAERFSRDMSTALGTTDDVEAELRDLGTKLAGTVLTGPIVRLRRLLIGEAERFPELAGDYYERAPGRVMATLAEGLRRCHERGTLRVGDSELAAEHFAFLVVGASLDRALFEAATPPAAAEVEKRAHAGIDAFLRAYR</sequence>
<dbReference type="SUPFAM" id="SSF48498">
    <property type="entry name" value="Tetracyclin repressor-like, C-terminal domain"/>
    <property type="match status" value="1"/>
</dbReference>
<dbReference type="PANTHER" id="PTHR30055:SF146">
    <property type="entry name" value="HTH-TYPE TRANSCRIPTIONAL DUAL REGULATOR CECR"/>
    <property type="match status" value="1"/>
</dbReference>
<dbReference type="AlphaFoldDB" id="A0A1H0LKM7"/>
<dbReference type="InterPro" id="IPR050109">
    <property type="entry name" value="HTH-type_TetR-like_transc_reg"/>
</dbReference>
<dbReference type="PROSITE" id="PS50977">
    <property type="entry name" value="HTH_TETR_2"/>
    <property type="match status" value="1"/>
</dbReference>
<evidence type="ECO:0000256" key="3">
    <source>
        <dbReference type="ARBA" id="ARBA00023163"/>
    </source>
</evidence>
<dbReference type="InterPro" id="IPR036271">
    <property type="entry name" value="Tet_transcr_reg_TetR-rel_C_sf"/>
</dbReference>
<keyword evidence="1" id="KW-0805">Transcription regulation</keyword>
<dbReference type="PANTHER" id="PTHR30055">
    <property type="entry name" value="HTH-TYPE TRANSCRIPTIONAL REGULATOR RUTR"/>
    <property type="match status" value="1"/>
</dbReference>
<feature type="domain" description="HTH tetR-type" evidence="5">
    <location>
        <begin position="15"/>
        <end position="75"/>
    </location>
</feature>
<dbReference type="GO" id="GO:0045892">
    <property type="term" value="P:negative regulation of DNA-templated transcription"/>
    <property type="evidence" value="ECO:0007669"/>
    <property type="project" value="UniProtKB-ARBA"/>
</dbReference>
<dbReference type="FunFam" id="1.10.10.60:FF:000141">
    <property type="entry name" value="TetR family transcriptional regulator"/>
    <property type="match status" value="1"/>
</dbReference>
<evidence type="ECO:0000313" key="6">
    <source>
        <dbReference type="EMBL" id="SDO68759.1"/>
    </source>
</evidence>
<dbReference type="Gene3D" id="1.10.357.10">
    <property type="entry name" value="Tetracycline Repressor, domain 2"/>
    <property type="match status" value="1"/>
</dbReference>
<dbReference type="Proteomes" id="UP000199651">
    <property type="component" value="Unassembled WGS sequence"/>
</dbReference>
<name>A0A1H0LKM7_9PSEU</name>
<accession>A0A1H0LKM7</accession>
<evidence type="ECO:0000256" key="2">
    <source>
        <dbReference type="ARBA" id="ARBA00023125"/>
    </source>
</evidence>
<dbReference type="PRINTS" id="PR00455">
    <property type="entry name" value="HTHTETR"/>
</dbReference>
<organism evidence="6 7">
    <name type="scientific">Actinokineospora alba</name>
    <dbReference type="NCBI Taxonomy" id="504798"/>
    <lineage>
        <taxon>Bacteria</taxon>
        <taxon>Bacillati</taxon>
        <taxon>Actinomycetota</taxon>
        <taxon>Actinomycetes</taxon>
        <taxon>Pseudonocardiales</taxon>
        <taxon>Pseudonocardiaceae</taxon>
        <taxon>Actinokineospora</taxon>
    </lineage>
</organism>
<dbReference type="InterPro" id="IPR039536">
    <property type="entry name" value="TetR_C_Proteobacteria"/>
</dbReference>
<evidence type="ECO:0000313" key="7">
    <source>
        <dbReference type="Proteomes" id="UP000199651"/>
    </source>
</evidence>
<keyword evidence="3" id="KW-0804">Transcription</keyword>
<dbReference type="InterPro" id="IPR009057">
    <property type="entry name" value="Homeodomain-like_sf"/>
</dbReference>
<dbReference type="SUPFAM" id="SSF46689">
    <property type="entry name" value="Homeodomain-like"/>
    <property type="match status" value="1"/>
</dbReference>
<reference evidence="7" key="1">
    <citation type="submission" date="2016-10" db="EMBL/GenBank/DDBJ databases">
        <authorList>
            <person name="Varghese N."/>
            <person name="Submissions S."/>
        </authorList>
    </citation>
    <scope>NUCLEOTIDE SEQUENCE [LARGE SCALE GENOMIC DNA]</scope>
    <source>
        <strain evidence="7">IBRC-M 10655</strain>
    </source>
</reference>
<dbReference type="GO" id="GO:0003700">
    <property type="term" value="F:DNA-binding transcription factor activity"/>
    <property type="evidence" value="ECO:0007669"/>
    <property type="project" value="TreeGrafter"/>
</dbReference>
<dbReference type="Pfam" id="PF00440">
    <property type="entry name" value="TetR_N"/>
    <property type="match status" value="1"/>
</dbReference>